<dbReference type="FunFam" id="3.10.20.90:FF:000202">
    <property type="entry name" value="Small ubiquitin-related modifier I"/>
    <property type="match status" value="1"/>
</dbReference>
<reference evidence="3" key="1">
    <citation type="journal article" date="2021" name="IMA Fungus">
        <title>Genomic characterization of three marine fungi, including Emericellopsis atlantica sp. nov. with signatures of a generalist lifestyle and marine biomass degradation.</title>
        <authorList>
            <person name="Hagestad O.C."/>
            <person name="Hou L."/>
            <person name="Andersen J.H."/>
            <person name="Hansen E.H."/>
            <person name="Altermark B."/>
            <person name="Li C."/>
            <person name="Kuhnert E."/>
            <person name="Cox R.J."/>
            <person name="Crous P.W."/>
            <person name="Spatafora J.W."/>
            <person name="Lail K."/>
            <person name="Amirebrahimi M."/>
            <person name="Lipzen A."/>
            <person name="Pangilinan J."/>
            <person name="Andreopoulos W."/>
            <person name="Hayes R.D."/>
            <person name="Ng V."/>
            <person name="Grigoriev I.V."/>
            <person name="Jackson S.A."/>
            <person name="Sutton T.D.S."/>
            <person name="Dobson A.D.W."/>
            <person name="Rama T."/>
        </authorList>
    </citation>
    <scope>NUCLEOTIDE SEQUENCE</scope>
    <source>
        <strain evidence="3">TRa3180A</strain>
    </source>
</reference>
<dbReference type="SMART" id="SM00213">
    <property type="entry name" value="UBQ"/>
    <property type="match status" value="1"/>
</dbReference>
<organism evidence="3 4">
    <name type="scientific">Calycina marina</name>
    <dbReference type="NCBI Taxonomy" id="1763456"/>
    <lineage>
        <taxon>Eukaryota</taxon>
        <taxon>Fungi</taxon>
        <taxon>Dikarya</taxon>
        <taxon>Ascomycota</taxon>
        <taxon>Pezizomycotina</taxon>
        <taxon>Leotiomycetes</taxon>
        <taxon>Helotiales</taxon>
        <taxon>Pezizellaceae</taxon>
        <taxon>Calycina</taxon>
    </lineage>
</organism>
<dbReference type="PROSITE" id="PS50053">
    <property type="entry name" value="UBIQUITIN_2"/>
    <property type="match status" value="1"/>
</dbReference>
<dbReference type="Pfam" id="PF11976">
    <property type="entry name" value="Rad60-SLD"/>
    <property type="match status" value="1"/>
</dbReference>
<dbReference type="OrthoDB" id="442921at2759"/>
<name>A0A9P8CE01_9HELO</name>
<dbReference type="AlphaFoldDB" id="A0A9P8CE01"/>
<feature type="compositionally biased region" description="Basic and acidic residues" evidence="1">
    <location>
        <begin position="13"/>
        <end position="23"/>
    </location>
</feature>
<evidence type="ECO:0000259" key="2">
    <source>
        <dbReference type="PROSITE" id="PS50053"/>
    </source>
</evidence>
<dbReference type="PANTHER" id="PTHR10562">
    <property type="entry name" value="SMALL UBIQUITIN-RELATED MODIFIER"/>
    <property type="match status" value="1"/>
</dbReference>
<feature type="domain" description="Ubiquitin-like" evidence="2">
    <location>
        <begin position="26"/>
        <end position="101"/>
    </location>
</feature>
<feature type="region of interest" description="Disordered" evidence="1">
    <location>
        <begin position="1"/>
        <end position="26"/>
    </location>
</feature>
<gene>
    <name evidence="3" type="ORF">BJ878DRAFT_511601</name>
</gene>
<dbReference type="Proteomes" id="UP000887226">
    <property type="component" value="Unassembled WGS sequence"/>
</dbReference>
<sequence length="103" mass="11400">MSNHGSSAPAVENGEKTEQKPKGEQINIVVKDQNSNELTFKIKKTTKFEKVFAAWCNMESKEPKSVRFSFDGSRVNPNDTPGALDMEDGDIVEVFLEQMGGTC</sequence>
<dbReference type="EMBL" id="MU253991">
    <property type="protein sequence ID" value="KAG9243282.1"/>
    <property type="molecule type" value="Genomic_DNA"/>
</dbReference>
<dbReference type="InterPro" id="IPR022617">
    <property type="entry name" value="Rad60/SUMO-like_dom"/>
</dbReference>
<dbReference type="InterPro" id="IPR029071">
    <property type="entry name" value="Ubiquitin-like_domsf"/>
</dbReference>
<comment type="caution">
    <text evidence="3">The sequence shown here is derived from an EMBL/GenBank/DDBJ whole genome shotgun (WGS) entry which is preliminary data.</text>
</comment>
<keyword evidence="4" id="KW-1185">Reference proteome</keyword>
<dbReference type="InterPro" id="IPR000626">
    <property type="entry name" value="Ubiquitin-like_dom"/>
</dbReference>
<evidence type="ECO:0000256" key="1">
    <source>
        <dbReference type="SAM" id="MobiDB-lite"/>
    </source>
</evidence>
<dbReference type="Gene3D" id="3.10.20.90">
    <property type="entry name" value="Phosphatidylinositol 3-kinase Catalytic Subunit, Chain A, domain 1"/>
    <property type="match status" value="1"/>
</dbReference>
<protein>
    <submittedName>
        <fullName evidence="3">Ubiquitin-related domain-containing protein</fullName>
    </submittedName>
</protein>
<proteinExistence type="predicted"/>
<evidence type="ECO:0000313" key="4">
    <source>
        <dbReference type="Proteomes" id="UP000887226"/>
    </source>
</evidence>
<accession>A0A9P8CE01</accession>
<dbReference type="SUPFAM" id="SSF54236">
    <property type="entry name" value="Ubiquitin-like"/>
    <property type="match status" value="1"/>
</dbReference>
<evidence type="ECO:0000313" key="3">
    <source>
        <dbReference type="EMBL" id="KAG9243282.1"/>
    </source>
</evidence>